<dbReference type="PANTHER" id="PTHR31516:SF9">
    <property type="entry name" value="STABILIZER OF AXONEMAL MICROTUBULES 1"/>
    <property type="match status" value="1"/>
</dbReference>
<dbReference type="GO" id="GO:0036126">
    <property type="term" value="C:sperm flagellum"/>
    <property type="evidence" value="ECO:0007669"/>
    <property type="project" value="TreeGrafter"/>
</dbReference>
<dbReference type="Proteomes" id="UP000008672">
    <property type="component" value="Unassembled WGS sequence"/>
</dbReference>
<reference evidence="4" key="1">
    <citation type="submission" date="2011-08" db="EMBL/GenBank/DDBJ databases">
        <title>The draft genome of Latimeria chalumnae.</title>
        <authorList>
            <person name="Di Palma F."/>
            <person name="Alfoldi J."/>
            <person name="Johnson J."/>
            <person name="Berlin A."/>
            <person name="Gnerre S."/>
            <person name="Jaffe D."/>
            <person name="MacCallum I."/>
            <person name="Young S."/>
            <person name="Walker B.J."/>
            <person name="Lander E."/>
            <person name="Lindblad-Toh K."/>
        </authorList>
    </citation>
    <scope>NUCLEOTIDE SEQUENCE [LARGE SCALE GENOMIC DNA]</scope>
    <source>
        <strain evidence="4">Wild caught</strain>
    </source>
</reference>
<protein>
    <submittedName>
        <fullName evidence="3">Stabilizer of axonemal microtubules 1</fullName>
    </submittedName>
</protein>
<reference evidence="3" key="3">
    <citation type="submission" date="2025-09" db="UniProtKB">
        <authorList>
            <consortium name="Ensembl"/>
        </authorList>
    </citation>
    <scope>IDENTIFICATION</scope>
</reference>
<evidence type="ECO:0000256" key="2">
    <source>
        <dbReference type="SAM" id="MobiDB-lite"/>
    </source>
</evidence>
<dbReference type="HOGENOM" id="CLU_047658_0_0_1"/>
<sequence>MISEYVAEYFPYKIEPRESFKPKNEYKREPIEMEHLSVFRADYVPHDVKPKPPKVPEEYKKPDGPMYMTTSYKRDYNPHPIPPPVLLKPPERKCSVARLDTIPTYKDDYRLWKVPKREPIKPEPYRPSSAKFYGLSTFQRDYQPKGMSVRDSCKPPNAVMMSTVPFDGTTNYRLEYMPHVLEPRKMQDKATYKPSDVPFDGLSTHRQDFRVLQAERVKSLKPKQNKVASDAKFNEISEFQQQYKPWALPPRHVNKVAVYVPPEEKMNLSSTTHTDYPVHKLQLLPCRPVVQARSQSVPFDAQSTMKEDYKQWELQQVKMIKHPEAISWPADKFENVSTFQAHYVPHDVSHTHKFKPVNQVLHSSGPFDGETIYHSSYVPRQIKVCPAIQPTLQGYVYDETDACGHKRFRPMPDPQHTRIKQDAKSGTANVSIAPEKPVNGFAPAHQKQLIATA</sequence>
<reference evidence="3" key="2">
    <citation type="submission" date="2025-08" db="UniProtKB">
        <authorList>
            <consortium name="Ensembl"/>
        </authorList>
    </citation>
    <scope>IDENTIFICATION</scope>
</reference>
<dbReference type="GO" id="GO:0005879">
    <property type="term" value="C:axonemal microtubule"/>
    <property type="evidence" value="ECO:0007669"/>
    <property type="project" value="TreeGrafter"/>
</dbReference>
<gene>
    <name evidence="3" type="primary">SAXO1</name>
</gene>
<accession>M3XJ36</accession>
<dbReference type="GO" id="GO:0005814">
    <property type="term" value="C:centriole"/>
    <property type="evidence" value="ECO:0007669"/>
    <property type="project" value="TreeGrafter"/>
</dbReference>
<dbReference type="GO" id="GO:0036064">
    <property type="term" value="C:ciliary basal body"/>
    <property type="evidence" value="ECO:0007669"/>
    <property type="project" value="TreeGrafter"/>
</dbReference>
<feature type="region of interest" description="Disordered" evidence="2">
    <location>
        <begin position="408"/>
        <end position="428"/>
    </location>
</feature>
<dbReference type="EMBL" id="AFYH01033696">
    <property type="status" value="NOT_ANNOTATED_CDS"/>
    <property type="molecule type" value="Genomic_DNA"/>
</dbReference>
<keyword evidence="4" id="KW-1185">Reference proteome</keyword>
<dbReference type="GO" id="GO:0008017">
    <property type="term" value="F:microtubule binding"/>
    <property type="evidence" value="ECO:0007669"/>
    <property type="project" value="InterPro"/>
</dbReference>
<dbReference type="InterPro" id="IPR033336">
    <property type="entry name" value="SAXO1/2"/>
</dbReference>
<evidence type="ECO:0000256" key="1">
    <source>
        <dbReference type="ARBA" id="ARBA00008738"/>
    </source>
</evidence>
<dbReference type="OrthoDB" id="365640at2759"/>
<dbReference type="KEGG" id="lcm:102362738"/>
<evidence type="ECO:0000313" key="4">
    <source>
        <dbReference type="Proteomes" id="UP000008672"/>
    </source>
</evidence>
<organism evidence="3 4">
    <name type="scientific">Latimeria chalumnae</name>
    <name type="common">Coelacanth</name>
    <dbReference type="NCBI Taxonomy" id="7897"/>
    <lineage>
        <taxon>Eukaryota</taxon>
        <taxon>Metazoa</taxon>
        <taxon>Chordata</taxon>
        <taxon>Craniata</taxon>
        <taxon>Vertebrata</taxon>
        <taxon>Euteleostomi</taxon>
        <taxon>Coelacanthiformes</taxon>
        <taxon>Coelacanthidae</taxon>
        <taxon>Latimeria</taxon>
    </lineage>
</organism>
<dbReference type="PANTHER" id="PTHR31516">
    <property type="entry name" value="STABILIZER OF AXONEMAL MICROTUBULES 2"/>
    <property type="match status" value="1"/>
</dbReference>
<dbReference type="Pfam" id="PF05217">
    <property type="entry name" value="SAXO1-2"/>
    <property type="match status" value="1"/>
</dbReference>
<proteinExistence type="inferred from homology"/>
<evidence type="ECO:0000313" key="3">
    <source>
        <dbReference type="Ensembl" id="ENSLACP00000022742.1"/>
    </source>
</evidence>
<dbReference type="Ensembl" id="ENSLACT00000025091.1">
    <property type="protein sequence ID" value="ENSLACP00000022742.1"/>
    <property type="gene ID" value="ENSLACG00000017708.2"/>
</dbReference>
<dbReference type="GeneTree" id="ENSGT00390000007252"/>
<dbReference type="EMBL" id="AFYH01033695">
    <property type="status" value="NOT_ANNOTATED_CDS"/>
    <property type="molecule type" value="Genomic_DNA"/>
</dbReference>
<dbReference type="AlphaFoldDB" id="M3XJ36"/>
<comment type="similarity">
    <text evidence="1">Belongs to the FAM154 family.</text>
</comment>
<name>M3XJ36_LATCH</name>